<organism evidence="1 2">
    <name type="scientific">Hominisplanchenecus murintestinalis</name>
    <dbReference type="NCBI Taxonomy" id="2941517"/>
    <lineage>
        <taxon>Bacteria</taxon>
        <taxon>Bacillati</taxon>
        <taxon>Bacillota</taxon>
        <taxon>Clostridia</taxon>
        <taxon>Lachnospirales</taxon>
        <taxon>Lachnospiraceae</taxon>
        <taxon>Hominisplanchenecus</taxon>
    </lineage>
</organism>
<sequence>MAMDFNEVIIGFDLGRNSSVLTFYHQNNTEPKTVSAVAGEEKYQIPTPRDLFPLIEQKVELGAALLSNFFKVCFEKLSAVGPMSGAVVMVTMAEMRRDWVQAIRQALEMLGIPKDKVYLQDYLESFYYYALSQKKDLWRYKVGLFSYEEDFITGYELHINGKTKPAMVSVKNRGRICLDEKTRGSRKPEHWKRMKDVRFLEHAKKVMGTDAYSTVYLVGDGFDQSWEQESLKYLCSRRKVFLGRNLYSKGACYGAMSLAGIKPLGNYIYAGPDMIEHNVGMKMFKRGIESRMDMINAGINYYMAYFECEFILDGTDELVFFTRSIHGESMAHKVRLTDLPKRPNRATRIHMEITFTAKDKCRIRLEDMGLGELYKSSGKKWEAVIEL</sequence>
<gene>
    <name evidence="1" type="ORF">E5357_01150</name>
</gene>
<dbReference type="EMBL" id="SRZB01000001">
    <property type="protein sequence ID" value="TGY00808.1"/>
    <property type="molecule type" value="Genomic_DNA"/>
</dbReference>
<dbReference type="Proteomes" id="UP000307720">
    <property type="component" value="Unassembled WGS sequence"/>
</dbReference>
<name>A0AC61R3G8_9FIRM</name>
<reference evidence="1" key="1">
    <citation type="submission" date="2019-04" db="EMBL/GenBank/DDBJ databases">
        <title>Microbes associate with the intestines of laboratory mice.</title>
        <authorList>
            <person name="Navarre W."/>
            <person name="Wong E."/>
            <person name="Huang K."/>
            <person name="Tropini C."/>
            <person name="Ng K."/>
            <person name="Yu B."/>
        </authorList>
    </citation>
    <scope>NUCLEOTIDE SEQUENCE</scope>
    <source>
        <strain evidence="1">NM72_1-8</strain>
    </source>
</reference>
<evidence type="ECO:0000313" key="2">
    <source>
        <dbReference type="Proteomes" id="UP000307720"/>
    </source>
</evidence>
<comment type="caution">
    <text evidence="1">The sequence shown here is derived from an EMBL/GenBank/DDBJ whole genome shotgun (WGS) entry which is preliminary data.</text>
</comment>
<accession>A0AC61R3G8</accession>
<proteinExistence type="predicted"/>
<keyword evidence="2" id="KW-1185">Reference proteome</keyword>
<evidence type="ECO:0000313" key="1">
    <source>
        <dbReference type="EMBL" id="TGY00808.1"/>
    </source>
</evidence>
<protein>
    <submittedName>
        <fullName evidence="1">Uncharacterized protein</fullName>
    </submittedName>
</protein>